<dbReference type="InterPro" id="IPR013078">
    <property type="entry name" value="His_Pase_superF_clade-1"/>
</dbReference>
<name>A0A239K3R9_9NOCA</name>
<dbReference type="Pfam" id="PF00300">
    <property type="entry name" value="His_Phos_1"/>
    <property type="match status" value="1"/>
</dbReference>
<gene>
    <name evidence="2" type="ORF">SAMN05421642_109231</name>
</gene>
<dbReference type="PANTHER" id="PTHR48100">
    <property type="entry name" value="BROAD-SPECIFICITY PHOSPHATASE YOR283W-RELATED"/>
    <property type="match status" value="1"/>
</dbReference>
<dbReference type="EMBL" id="FZOW01000009">
    <property type="protein sequence ID" value="SNT12641.1"/>
    <property type="molecule type" value="Genomic_DNA"/>
</dbReference>
<evidence type="ECO:0000256" key="1">
    <source>
        <dbReference type="SAM" id="MobiDB-lite"/>
    </source>
</evidence>
<dbReference type="GO" id="GO:0005737">
    <property type="term" value="C:cytoplasm"/>
    <property type="evidence" value="ECO:0007669"/>
    <property type="project" value="TreeGrafter"/>
</dbReference>
<dbReference type="PANTHER" id="PTHR48100:SF1">
    <property type="entry name" value="HISTIDINE PHOSPHATASE FAMILY PROTEIN-RELATED"/>
    <property type="match status" value="1"/>
</dbReference>
<dbReference type="SUPFAM" id="SSF53254">
    <property type="entry name" value="Phosphoglycerate mutase-like"/>
    <property type="match status" value="1"/>
</dbReference>
<feature type="compositionally biased region" description="Basic and acidic residues" evidence="1">
    <location>
        <begin position="10"/>
        <end position="24"/>
    </location>
</feature>
<protein>
    <submittedName>
        <fullName evidence="2">Probable phosphoglycerate mutase</fullName>
    </submittedName>
</protein>
<keyword evidence="3" id="KW-1185">Reference proteome</keyword>
<dbReference type="SMART" id="SM00855">
    <property type="entry name" value="PGAM"/>
    <property type="match status" value="1"/>
</dbReference>
<dbReference type="Proteomes" id="UP000198327">
    <property type="component" value="Unassembled WGS sequence"/>
</dbReference>
<sequence length="197" mass="21531">MLIRHARPHHVTDPTRVADPDLTPEGERQAQDLADFLTAAPHGVVTSLFASTMQRAVQTATPLEKALGLPFDTDPRIVEVDSGWTSYGVGLDTYPSRRAAWDDMNRGRLGDNVFDPNEFSARVVAGLEDMIARDSGNDSIAAVVCHGGVISAYLAHILKIPRMFFVDTAYTSITRINADADGYREVISVNEATHVRP</sequence>
<dbReference type="InterPro" id="IPR050275">
    <property type="entry name" value="PGM_Phosphatase"/>
</dbReference>
<organism evidence="2 3">
    <name type="scientific">Rhodococcoides kyotonense</name>
    <dbReference type="NCBI Taxonomy" id="398843"/>
    <lineage>
        <taxon>Bacteria</taxon>
        <taxon>Bacillati</taxon>
        <taxon>Actinomycetota</taxon>
        <taxon>Actinomycetes</taxon>
        <taxon>Mycobacteriales</taxon>
        <taxon>Nocardiaceae</taxon>
        <taxon>Rhodococcoides</taxon>
    </lineage>
</organism>
<dbReference type="InterPro" id="IPR029033">
    <property type="entry name" value="His_PPase_superfam"/>
</dbReference>
<accession>A0A239K3R9</accession>
<dbReference type="RefSeq" id="WP_245865783.1">
    <property type="nucleotide sequence ID" value="NZ_FZOW01000009.1"/>
</dbReference>
<evidence type="ECO:0000313" key="3">
    <source>
        <dbReference type="Proteomes" id="UP000198327"/>
    </source>
</evidence>
<dbReference type="AlphaFoldDB" id="A0A239K3R9"/>
<proteinExistence type="predicted"/>
<feature type="region of interest" description="Disordered" evidence="1">
    <location>
        <begin position="1"/>
        <end position="24"/>
    </location>
</feature>
<evidence type="ECO:0000313" key="2">
    <source>
        <dbReference type="EMBL" id="SNT12641.1"/>
    </source>
</evidence>
<reference evidence="3" key="1">
    <citation type="submission" date="2017-06" db="EMBL/GenBank/DDBJ databases">
        <authorList>
            <person name="Varghese N."/>
            <person name="Submissions S."/>
        </authorList>
    </citation>
    <scope>NUCLEOTIDE SEQUENCE [LARGE SCALE GENOMIC DNA]</scope>
    <source>
        <strain evidence="3">JCM 23211</strain>
    </source>
</reference>
<dbReference type="CDD" id="cd07067">
    <property type="entry name" value="HP_PGM_like"/>
    <property type="match status" value="1"/>
</dbReference>
<dbReference type="Gene3D" id="3.40.50.1240">
    <property type="entry name" value="Phosphoglycerate mutase-like"/>
    <property type="match status" value="1"/>
</dbReference>
<dbReference type="GO" id="GO:0016791">
    <property type="term" value="F:phosphatase activity"/>
    <property type="evidence" value="ECO:0007669"/>
    <property type="project" value="TreeGrafter"/>
</dbReference>